<feature type="region of interest" description="Disordered" evidence="1">
    <location>
        <begin position="232"/>
        <end position="423"/>
    </location>
</feature>
<protein>
    <submittedName>
        <fullName evidence="2">Uncharacterized protein</fullName>
    </submittedName>
</protein>
<accession>A0A9P5LB80</accession>
<reference evidence="2" key="1">
    <citation type="submission" date="2020-03" db="EMBL/GenBank/DDBJ databases">
        <title>Draft Genome Sequence of Cylindrodendrum hubeiense.</title>
        <authorList>
            <person name="Buettner E."/>
            <person name="Kellner H."/>
        </authorList>
    </citation>
    <scope>NUCLEOTIDE SEQUENCE</scope>
    <source>
        <strain evidence="2">IHI 201604</strain>
    </source>
</reference>
<dbReference type="AlphaFoldDB" id="A0A9P5LB80"/>
<feature type="compositionally biased region" description="Pro residues" evidence="1">
    <location>
        <begin position="355"/>
        <end position="368"/>
    </location>
</feature>
<name>A0A9P5LB80_9HYPO</name>
<feature type="compositionally biased region" description="Basic and acidic residues" evidence="1">
    <location>
        <begin position="294"/>
        <end position="308"/>
    </location>
</feature>
<sequence>MPRTKWDVVAAKKAADTSLRITTSGPGVKRPGRDAQRATTGAVASNIPELVTAYTPRLVRAHTPSFFHRPHCIPSRFLPRYYETVTPKAVKAASLQAATPAPAQASVEKILQLFAARTPHPGLTARSHCAPALPATPSSASHGRKDATTFTVYHRSLVDYKWECDDPALMSTLEQIRALKELVRAFKGTPGGPGGPGDEPGRGRGRSRGRKCYNCGKTVALSPRVQAALALARSSRPSWAQGPPIPPSSSSCTKAGGGDQEGDLSDCLKSGHIARDCKEPLRSQSRPPRPAKPAPEEAEKAEKAEKKTIKSRRSRCAPAPAVMVGGRGGRSRGRKCYSTGHIARECKQPLRSRGPPAPATEPVPPVTEPPAETTTEVKPEAPVVSEAAKTEDVAPVVPPTEPAKVDAAPPTEAVTEPTKTEPVPAAVPAVATAPITPAPPPVTVTPAVAVDAPKEEETAPPAPAPAVTPAVTPAPPATS</sequence>
<proteinExistence type="predicted"/>
<feature type="compositionally biased region" description="Pro residues" evidence="1">
    <location>
        <begin position="460"/>
        <end position="479"/>
    </location>
</feature>
<feature type="region of interest" description="Disordered" evidence="1">
    <location>
        <begin position="186"/>
        <end position="209"/>
    </location>
</feature>
<dbReference type="EMBL" id="JAANBB010000440">
    <property type="protein sequence ID" value="KAF7542493.1"/>
    <property type="molecule type" value="Genomic_DNA"/>
</dbReference>
<comment type="caution">
    <text evidence="2">The sequence shown here is derived from an EMBL/GenBank/DDBJ whole genome shotgun (WGS) entry which is preliminary data.</text>
</comment>
<keyword evidence="3" id="KW-1185">Reference proteome</keyword>
<dbReference type="Proteomes" id="UP000722485">
    <property type="component" value="Unassembled WGS sequence"/>
</dbReference>
<evidence type="ECO:0000313" key="2">
    <source>
        <dbReference type="EMBL" id="KAF7542493.1"/>
    </source>
</evidence>
<feature type="region of interest" description="Disordered" evidence="1">
    <location>
        <begin position="452"/>
        <end position="479"/>
    </location>
</feature>
<feature type="compositionally biased region" description="Low complexity" evidence="1">
    <location>
        <begin position="369"/>
        <end position="384"/>
    </location>
</feature>
<evidence type="ECO:0000256" key="1">
    <source>
        <dbReference type="SAM" id="MobiDB-lite"/>
    </source>
</evidence>
<feature type="compositionally biased region" description="Gly residues" evidence="1">
    <location>
        <begin position="189"/>
        <end position="198"/>
    </location>
</feature>
<evidence type="ECO:0000313" key="3">
    <source>
        <dbReference type="Proteomes" id="UP000722485"/>
    </source>
</evidence>
<gene>
    <name evidence="2" type="ORF">G7Z17_g11523</name>
</gene>
<organism evidence="2 3">
    <name type="scientific">Cylindrodendrum hubeiense</name>
    <dbReference type="NCBI Taxonomy" id="595255"/>
    <lineage>
        <taxon>Eukaryota</taxon>
        <taxon>Fungi</taxon>
        <taxon>Dikarya</taxon>
        <taxon>Ascomycota</taxon>
        <taxon>Pezizomycotina</taxon>
        <taxon>Sordariomycetes</taxon>
        <taxon>Hypocreomycetidae</taxon>
        <taxon>Hypocreales</taxon>
        <taxon>Nectriaceae</taxon>
        <taxon>Cylindrodendrum</taxon>
    </lineage>
</organism>